<comment type="caution">
    <text evidence="15">The sequence shown here is derived from an EMBL/GenBank/DDBJ whole genome shotgun (WGS) entry which is preliminary data.</text>
</comment>
<dbReference type="AlphaFoldDB" id="A0A3E2TGC7"/>
<accession>A0A3E2TGC7</accession>
<dbReference type="NCBIfam" id="TIGR01992">
    <property type="entry name" value="PTS-IIBC-Tre"/>
    <property type="match status" value="1"/>
</dbReference>
<feature type="transmembrane region" description="Helical" evidence="12">
    <location>
        <begin position="343"/>
        <end position="364"/>
    </location>
</feature>
<reference evidence="15 16" key="1">
    <citation type="submission" date="2018-08" db="EMBL/GenBank/DDBJ databases">
        <title>A genome reference for cultivated species of the human gut microbiota.</title>
        <authorList>
            <person name="Zou Y."/>
            <person name="Xue W."/>
            <person name="Luo G."/>
        </authorList>
    </citation>
    <scope>NUCLEOTIDE SEQUENCE [LARGE SCALE GENOMIC DNA]</scope>
    <source>
        <strain evidence="15 16">OF01-3</strain>
    </source>
</reference>
<dbReference type="RefSeq" id="WP_117522122.1">
    <property type="nucleotide sequence ID" value="NZ_QVEU01000007.1"/>
</dbReference>
<dbReference type="InterPro" id="IPR050558">
    <property type="entry name" value="PTS_Sugar-Specific_Components"/>
</dbReference>
<keyword evidence="16" id="KW-1185">Reference proteome</keyword>
<evidence type="ECO:0000256" key="10">
    <source>
        <dbReference type="ARBA" id="ARBA00023136"/>
    </source>
</evidence>
<dbReference type="InterPro" id="IPR036878">
    <property type="entry name" value="Glu_permease_IIB"/>
</dbReference>
<dbReference type="InterPro" id="IPR011296">
    <property type="entry name" value="PTS_IIBC_treh"/>
</dbReference>
<feature type="transmembrane region" description="Helical" evidence="12">
    <location>
        <begin position="188"/>
        <end position="210"/>
    </location>
</feature>
<keyword evidence="10 12" id="KW-0472">Membrane</keyword>
<dbReference type="PANTHER" id="PTHR30175:SF4">
    <property type="entry name" value="PTS SYSTEM TREHALOSE-SPECIFIC EIIBC COMPONENT"/>
    <property type="match status" value="1"/>
</dbReference>
<dbReference type="Pfam" id="PF02378">
    <property type="entry name" value="PTS_EIIC"/>
    <property type="match status" value="1"/>
</dbReference>
<feature type="transmembrane region" description="Helical" evidence="12">
    <location>
        <begin position="230"/>
        <end position="247"/>
    </location>
</feature>
<feature type="transmembrane region" description="Helical" evidence="12">
    <location>
        <begin position="440"/>
        <end position="463"/>
    </location>
</feature>
<dbReference type="PROSITE" id="PS01035">
    <property type="entry name" value="PTS_EIIB_TYPE_1_CYS"/>
    <property type="match status" value="1"/>
</dbReference>
<evidence type="ECO:0000256" key="11">
    <source>
        <dbReference type="PROSITE-ProRule" id="PRU00421"/>
    </source>
</evidence>
<protein>
    <submittedName>
        <fullName evidence="15">PTS trehalose transporter subunit IIBC</fullName>
    </submittedName>
</protein>
<name>A0A3E2TGC7_9FIRM</name>
<evidence type="ECO:0000256" key="6">
    <source>
        <dbReference type="ARBA" id="ARBA00022683"/>
    </source>
</evidence>
<evidence type="ECO:0000256" key="12">
    <source>
        <dbReference type="SAM" id="Phobius"/>
    </source>
</evidence>
<feature type="transmembrane region" description="Helical" evidence="12">
    <location>
        <begin position="159"/>
        <end position="179"/>
    </location>
</feature>
<organism evidence="15 16">
    <name type="scientific">Anaerococcus nagyae</name>
    <dbReference type="NCBI Taxonomy" id="1755241"/>
    <lineage>
        <taxon>Bacteria</taxon>
        <taxon>Bacillati</taxon>
        <taxon>Bacillota</taxon>
        <taxon>Tissierellia</taxon>
        <taxon>Tissierellales</taxon>
        <taxon>Peptoniphilaceae</taxon>
        <taxon>Anaerococcus</taxon>
    </lineage>
</organism>
<dbReference type="GO" id="GO:0015574">
    <property type="term" value="F:trehalose transmembrane transporter activity"/>
    <property type="evidence" value="ECO:0007669"/>
    <property type="project" value="InterPro"/>
</dbReference>
<dbReference type="FunFam" id="3.30.1360.60:FF:000001">
    <property type="entry name" value="PTS system glucose-specific IIBC component PtsG"/>
    <property type="match status" value="1"/>
</dbReference>
<dbReference type="GO" id="GO:0009401">
    <property type="term" value="P:phosphoenolpyruvate-dependent sugar phosphotransferase system"/>
    <property type="evidence" value="ECO:0007669"/>
    <property type="project" value="UniProtKB-KW"/>
</dbReference>
<dbReference type="EMBL" id="QVEU01000007">
    <property type="protein sequence ID" value="RGB75146.1"/>
    <property type="molecule type" value="Genomic_DNA"/>
</dbReference>
<keyword evidence="9 12" id="KW-1133">Transmembrane helix</keyword>
<dbReference type="GO" id="GO:0008982">
    <property type="term" value="F:protein-N(PI)-phosphohistidine-sugar phosphotransferase activity"/>
    <property type="evidence" value="ECO:0007669"/>
    <property type="project" value="InterPro"/>
</dbReference>
<keyword evidence="4" id="KW-0762">Sugar transport</keyword>
<keyword evidence="5" id="KW-0808">Transferase</keyword>
<evidence type="ECO:0000256" key="5">
    <source>
        <dbReference type="ARBA" id="ARBA00022679"/>
    </source>
</evidence>
<dbReference type="NCBIfam" id="NF008236">
    <property type="entry name" value="PRK11007.1"/>
    <property type="match status" value="1"/>
</dbReference>
<dbReference type="InterPro" id="IPR018113">
    <property type="entry name" value="PTrfase_EIIB_Cys"/>
</dbReference>
<proteinExistence type="predicted"/>
<comment type="subcellular location">
    <subcellularLocation>
        <location evidence="1">Cell membrane</location>
        <topology evidence="1">Multi-pass membrane protein</topology>
    </subcellularLocation>
</comment>
<dbReference type="GO" id="GO:0005886">
    <property type="term" value="C:plasma membrane"/>
    <property type="evidence" value="ECO:0007669"/>
    <property type="project" value="UniProtKB-SubCell"/>
</dbReference>
<dbReference type="OrthoDB" id="92465at2"/>
<evidence type="ECO:0000259" key="14">
    <source>
        <dbReference type="PROSITE" id="PS51103"/>
    </source>
</evidence>
<dbReference type="Proteomes" id="UP000261011">
    <property type="component" value="Unassembled WGS sequence"/>
</dbReference>
<dbReference type="SUPFAM" id="SSF55604">
    <property type="entry name" value="Glucose permease domain IIB"/>
    <property type="match status" value="1"/>
</dbReference>
<keyword evidence="8" id="KW-0418">Kinase</keyword>
<keyword evidence="2" id="KW-0813">Transport</keyword>
<keyword evidence="7 12" id="KW-0812">Transmembrane</keyword>
<feature type="transmembrane region" description="Helical" evidence="12">
    <location>
        <begin position="105"/>
        <end position="129"/>
    </location>
</feature>
<evidence type="ECO:0000256" key="1">
    <source>
        <dbReference type="ARBA" id="ARBA00004651"/>
    </source>
</evidence>
<evidence type="ECO:0000256" key="3">
    <source>
        <dbReference type="ARBA" id="ARBA00022475"/>
    </source>
</evidence>
<keyword evidence="3" id="KW-1003">Cell membrane</keyword>
<dbReference type="PROSITE" id="PS51103">
    <property type="entry name" value="PTS_EIIC_TYPE_1"/>
    <property type="match status" value="1"/>
</dbReference>
<feature type="domain" description="PTS EIIC type-1" evidence="14">
    <location>
        <begin position="107"/>
        <end position="479"/>
    </location>
</feature>
<evidence type="ECO:0000313" key="16">
    <source>
        <dbReference type="Proteomes" id="UP000261011"/>
    </source>
</evidence>
<dbReference type="CDD" id="cd00212">
    <property type="entry name" value="PTS_IIB_glc"/>
    <property type="match status" value="1"/>
</dbReference>
<evidence type="ECO:0000259" key="13">
    <source>
        <dbReference type="PROSITE" id="PS51098"/>
    </source>
</evidence>
<evidence type="ECO:0000256" key="9">
    <source>
        <dbReference type="ARBA" id="ARBA00022989"/>
    </source>
</evidence>
<dbReference type="NCBIfam" id="TIGR00826">
    <property type="entry name" value="EIIB_glc"/>
    <property type="match status" value="1"/>
</dbReference>
<dbReference type="GO" id="GO:0016301">
    <property type="term" value="F:kinase activity"/>
    <property type="evidence" value="ECO:0007669"/>
    <property type="project" value="UniProtKB-KW"/>
</dbReference>
<dbReference type="InterPro" id="IPR003352">
    <property type="entry name" value="PTS_EIIC"/>
</dbReference>
<feature type="domain" description="PTS EIIB type-1" evidence="13">
    <location>
        <begin position="5"/>
        <end position="87"/>
    </location>
</feature>
<evidence type="ECO:0000256" key="4">
    <source>
        <dbReference type="ARBA" id="ARBA00022597"/>
    </source>
</evidence>
<evidence type="ECO:0000256" key="8">
    <source>
        <dbReference type="ARBA" id="ARBA00022777"/>
    </source>
</evidence>
<dbReference type="PANTHER" id="PTHR30175">
    <property type="entry name" value="PHOSPHOTRANSFERASE SYSTEM TRANSPORT PROTEIN"/>
    <property type="match status" value="1"/>
</dbReference>
<evidence type="ECO:0000313" key="15">
    <source>
        <dbReference type="EMBL" id="RGB75146.1"/>
    </source>
</evidence>
<sequence>MRKYIDDARKLHEYVGGDENISSVTHCVTRMRFVLNEPAKAEIEKIEALPSVKGSFTQAGQFQVIIGNDVDQFYNDFMTISKAKEASKDEVKADAKKNQNWLQRVSAVLAEIFAPLIPAIIVGGLLLGLRSILGQIPFDNLGGQTIVEHSQFWSGTNDFLWLICEAIFHYLPVGIVWSITRKMGSTQILGIVLGICLVSPNILANAYTIAEGGEIPIWDFGSFQIQRVGYQAQVIPAMLAGFTLVYLERFWKKHIHQSVSMIFVPLLSLLPAVILAHTILGPIGWKIGTAISNGVYAGLTSKLNWLFGAVFGFFYAPLVITGLHHMTNAIDLQLASDFGGTILWPMIALSNIAQASAVLAVIFLHKNDEAEKQISVPAAISAYLGVTEPALFGINIKYGYPFMAGMIGSAIAGMFSVLTKTTAFNIGIGGLPGLLSIQSSSYATFIIAMIIAITVPVILTVVFNKKKMFQNKIEFKTPSFS</sequence>
<keyword evidence="6" id="KW-0598">Phosphotransferase system</keyword>
<evidence type="ECO:0000256" key="7">
    <source>
        <dbReference type="ARBA" id="ARBA00022692"/>
    </source>
</evidence>
<dbReference type="GO" id="GO:0090589">
    <property type="term" value="F:protein-phosphocysteine-trehalose phosphotransferase system transporter activity"/>
    <property type="evidence" value="ECO:0007669"/>
    <property type="project" value="TreeGrafter"/>
</dbReference>
<feature type="transmembrane region" description="Helical" evidence="12">
    <location>
        <begin position="376"/>
        <end position="394"/>
    </location>
</feature>
<dbReference type="PROSITE" id="PS51098">
    <property type="entry name" value="PTS_EIIB_TYPE_1"/>
    <property type="match status" value="1"/>
</dbReference>
<dbReference type="InterPro" id="IPR001996">
    <property type="entry name" value="PTS_IIB_1"/>
</dbReference>
<feature type="transmembrane region" description="Helical" evidence="12">
    <location>
        <begin position="305"/>
        <end position="323"/>
    </location>
</feature>
<dbReference type="Pfam" id="PF00367">
    <property type="entry name" value="PTS_EIIB"/>
    <property type="match status" value="1"/>
</dbReference>
<gene>
    <name evidence="15" type="ORF">DXA39_07630</name>
</gene>
<evidence type="ECO:0000256" key="2">
    <source>
        <dbReference type="ARBA" id="ARBA00022448"/>
    </source>
</evidence>
<dbReference type="Gene3D" id="3.30.1360.60">
    <property type="entry name" value="Glucose permease domain IIB"/>
    <property type="match status" value="1"/>
</dbReference>
<dbReference type="InterPro" id="IPR013013">
    <property type="entry name" value="PTS_EIIC_1"/>
</dbReference>
<feature type="transmembrane region" description="Helical" evidence="12">
    <location>
        <begin position="259"/>
        <end position="285"/>
    </location>
</feature>
<feature type="transmembrane region" description="Helical" evidence="12">
    <location>
        <begin position="406"/>
        <end position="428"/>
    </location>
</feature>
<feature type="active site" description="Phosphocysteine intermediate; for EIIB activity" evidence="11">
    <location>
        <position position="27"/>
    </location>
</feature>